<dbReference type="SMART" id="SM00066">
    <property type="entry name" value="GAL4"/>
    <property type="match status" value="1"/>
</dbReference>
<keyword evidence="9" id="KW-1185">Reference proteome</keyword>
<dbReference type="AlphaFoldDB" id="A0A319EE12"/>
<dbReference type="InterPro" id="IPR001138">
    <property type="entry name" value="Zn2Cys6_DnaBD"/>
</dbReference>
<feature type="domain" description="Zn(2)-C6 fungal-type" evidence="7">
    <location>
        <begin position="24"/>
        <end position="57"/>
    </location>
</feature>
<evidence type="ECO:0000256" key="1">
    <source>
        <dbReference type="ARBA" id="ARBA00022723"/>
    </source>
</evidence>
<dbReference type="Gene3D" id="4.10.240.10">
    <property type="entry name" value="Zn(2)-C6 fungal-type DNA-binding domain"/>
    <property type="match status" value="1"/>
</dbReference>
<keyword evidence="1" id="KW-0479">Metal-binding</keyword>
<keyword evidence="3" id="KW-0238">DNA-binding</keyword>
<dbReference type="STRING" id="1448318.A0A319EE12"/>
<dbReference type="GO" id="GO:0006351">
    <property type="term" value="P:DNA-templated transcription"/>
    <property type="evidence" value="ECO:0007669"/>
    <property type="project" value="InterPro"/>
</dbReference>
<feature type="compositionally biased region" description="Polar residues" evidence="6">
    <location>
        <begin position="109"/>
        <end position="129"/>
    </location>
</feature>
<dbReference type="PROSITE" id="PS50048">
    <property type="entry name" value="ZN2_CY6_FUNGAL_2"/>
    <property type="match status" value="1"/>
</dbReference>
<name>A0A319EE12_ASPSB</name>
<organism evidence="8 9">
    <name type="scientific">Aspergillus sclerotiicarbonarius (strain CBS 121057 / IBT 28362)</name>
    <dbReference type="NCBI Taxonomy" id="1448318"/>
    <lineage>
        <taxon>Eukaryota</taxon>
        <taxon>Fungi</taxon>
        <taxon>Dikarya</taxon>
        <taxon>Ascomycota</taxon>
        <taxon>Pezizomycotina</taxon>
        <taxon>Eurotiomycetes</taxon>
        <taxon>Eurotiomycetidae</taxon>
        <taxon>Eurotiales</taxon>
        <taxon>Aspergillaceae</taxon>
        <taxon>Aspergillus</taxon>
        <taxon>Aspergillus subgen. Circumdati</taxon>
    </lineage>
</organism>
<dbReference type="PANTHER" id="PTHR47840:SF1">
    <property type="entry name" value="ZN(II)2CYS6 TRANSCRIPTION FACTOR (EUROFUNG)"/>
    <property type="match status" value="1"/>
</dbReference>
<dbReference type="InterPro" id="IPR036864">
    <property type="entry name" value="Zn2-C6_fun-type_DNA-bd_sf"/>
</dbReference>
<dbReference type="CDD" id="cd00067">
    <property type="entry name" value="GAL4"/>
    <property type="match status" value="1"/>
</dbReference>
<evidence type="ECO:0000259" key="7">
    <source>
        <dbReference type="PROSITE" id="PS50048"/>
    </source>
</evidence>
<dbReference type="OrthoDB" id="5392779at2759"/>
<gene>
    <name evidence="8" type="ORF">BO78DRAFT_366013</name>
</gene>
<dbReference type="SMART" id="SM00906">
    <property type="entry name" value="Fungal_trans"/>
    <property type="match status" value="1"/>
</dbReference>
<dbReference type="GO" id="GO:0008270">
    <property type="term" value="F:zinc ion binding"/>
    <property type="evidence" value="ECO:0007669"/>
    <property type="project" value="InterPro"/>
</dbReference>
<keyword evidence="4" id="KW-0804">Transcription</keyword>
<dbReference type="GO" id="GO:0003677">
    <property type="term" value="F:DNA binding"/>
    <property type="evidence" value="ECO:0007669"/>
    <property type="project" value="UniProtKB-KW"/>
</dbReference>
<feature type="compositionally biased region" description="Polar residues" evidence="6">
    <location>
        <begin position="148"/>
        <end position="157"/>
    </location>
</feature>
<evidence type="ECO:0000256" key="2">
    <source>
        <dbReference type="ARBA" id="ARBA00023015"/>
    </source>
</evidence>
<dbReference type="EMBL" id="KZ826339">
    <property type="protein sequence ID" value="PYI07760.1"/>
    <property type="molecule type" value="Genomic_DNA"/>
</dbReference>
<dbReference type="VEuPathDB" id="FungiDB:BO78DRAFT_366013"/>
<evidence type="ECO:0000256" key="3">
    <source>
        <dbReference type="ARBA" id="ARBA00023125"/>
    </source>
</evidence>
<sequence length="718" mass="79753">MTSPLPSTPGRGMPPRKLRKGTHSCWECRRRKVRCLFPSPNASICTPCSIRGSPCRSQDLVDSPPPQRERTHAQRLDRLEELMQRLVERILPDEGAARELRDGRFDEASSMSSTSGTRDNYRTPQNADSAATPAPGETSLGLLLGPQTPDTSATLTPASGSWSNISLSCGLNATNDISHRLHALFPSQKDMTIITESSPGTLLLSALFHSDADGISAILNRAENIAAIPHVSSYPSVLAKRLLQLAICMQQLSPSFDTRRLGLKVPVASIMVHIVSTVSNLVISNEDLVANFDGLQCIFLHGLWHTNAGNLRKAWLTFRRAISLAQLVGIGPGNVVHNPKSSHTPSSLSHDKVWYLLVAFDRHLSLFLGLRIDMRDDSFASEESTKNDSPEEKLEKVHTVIAARIADRNHAQSDQGYAITQAIDYDFDTGAKRMGQSWWSHSSPGLCETPEQSWQRRRRLMIQIHHFSLLVLLHLPYLLRDPTKDRYTYSRMTCIRSSRQILTRFISLRADVESIFSCRDIDYAGSIAAITLLLSYLVHGQAMIPISHMQQDEDCGLIALVKDRMQQVAILNQDKFTQESAQIISQLLPLLDTDSTSRMALSTDDNASETIQLNIPYLGLVKICLQPRQKAHAPSSDVVAEPSTCQQVHLPSHSPELQANDWDIQEFIHVDEAFADGQDLPTLTAEAGDWPFQGIDTNFWSLLQSSMGVESDDFEPTF</sequence>
<evidence type="ECO:0000256" key="6">
    <source>
        <dbReference type="SAM" id="MobiDB-lite"/>
    </source>
</evidence>
<dbReference type="CDD" id="cd12148">
    <property type="entry name" value="fungal_TF_MHR"/>
    <property type="match status" value="1"/>
</dbReference>
<dbReference type="GO" id="GO:0000981">
    <property type="term" value="F:DNA-binding transcription factor activity, RNA polymerase II-specific"/>
    <property type="evidence" value="ECO:0007669"/>
    <property type="project" value="InterPro"/>
</dbReference>
<keyword evidence="5" id="KW-0539">Nucleus</keyword>
<dbReference type="PROSITE" id="PS00463">
    <property type="entry name" value="ZN2_CY6_FUNGAL_1"/>
    <property type="match status" value="1"/>
</dbReference>
<feature type="compositionally biased region" description="Basic and acidic residues" evidence="6">
    <location>
        <begin position="98"/>
        <end position="107"/>
    </location>
</feature>
<evidence type="ECO:0000256" key="5">
    <source>
        <dbReference type="ARBA" id="ARBA00023242"/>
    </source>
</evidence>
<evidence type="ECO:0000313" key="8">
    <source>
        <dbReference type="EMBL" id="PYI07760.1"/>
    </source>
</evidence>
<dbReference type="SUPFAM" id="SSF57701">
    <property type="entry name" value="Zn2/Cys6 DNA-binding domain"/>
    <property type="match status" value="1"/>
</dbReference>
<protein>
    <recommendedName>
        <fullName evidence="7">Zn(2)-C6 fungal-type domain-containing protein</fullName>
    </recommendedName>
</protein>
<accession>A0A319EE12</accession>
<dbReference type="Proteomes" id="UP000248423">
    <property type="component" value="Unassembled WGS sequence"/>
</dbReference>
<reference evidence="8 9" key="1">
    <citation type="submission" date="2018-02" db="EMBL/GenBank/DDBJ databases">
        <title>The genomes of Aspergillus section Nigri reveals drivers in fungal speciation.</title>
        <authorList>
            <consortium name="DOE Joint Genome Institute"/>
            <person name="Vesth T.C."/>
            <person name="Nybo J."/>
            <person name="Theobald S."/>
            <person name="Brandl J."/>
            <person name="Frisvad J.C."/>
            <person name="Nielsen K.F."/>
            <person name="Lyhne E.K."/>
            <person name="Kogle M.E."/>
            <person name="Kuo A."/>
            <person name="Riley R."/>
            <person name="Clum A."/>
            <person name="Nolan M."/>
            <person name="Lipzen A."/>
            <person name="Salamov A."/>
            <person name="Henrissat B."/>
            <person name="Wiebenga A."/>
            <person name="De vries R.P."/>
            <person name="Grigoriev I.V."/>
            <person name="Mortensen U.H."/>
            <person name="Andersen M.R."/>
            <person name="Baker S.E."/>
        </authorList>
    </citation>
    <scope>NUCLEOTIDE SEQUENCE [LARGE SCALE GENOMIC DNA]</scope>
    <source>
        <strain evidence="8 9">CBS 121057</strain>
    </source>
</reference>
<evidence type="ECO:0000313" key="9">
    <source>
        <dbReference type="Proteomes" id="UP000248423"/>
    </source>
</evidence>
<dbReference type="InterPro" id="IPR007219">
    <property type="entry name" value="XnlR_reg_dom"/>
</dbReference>
<feature type="region of interest" description="Disordered" evidence="6">
    <location>
        <begin position="98"/>
        <end position="157"/>
    </location>
</feature>
<dbReference type="PANTHER" id="PTHR47840">
    <property type="entry name" value="ZN(II)2CYS6 TRANSCRIPTION FACTOR (EUROFUNG)-RELATED"/>
    <property type="match status" value="1"/>
</dbReference>
<dbReference type="Pfam" id="PF00172">
    <property type="entry name" value="Zn_clus"/>
    <property type="match status" value="1"/>
</dbReference>
<dbReference type="GO" id="GO:0009893">
    <property type="term" value="P:positive regulation of metabolic process"/>
    <property type="evidence" value="ECO:0007669"/>
    <property type="project" value="UniProtKB-ARBA"/>
</dbReference>
<feature type="region of interest" description="Disordered" evidence="6">
    <location>
        <begin position="1"/>
        <end position="20"/>
    </location>
</feature>
<keyword evidence="2" id="KW-0805">Transcription regulation</keyword>
<evidence type="ECO:0000256" key="4">
    <source>
        <dbReference type="ARBA" id="ARBA00023163"/>
    </source>
</evidence>
<proteinExistence type="predicted"/>